<keyword evidence="2 10" id="KW-0444">Lipid biosynthesis</keyword>
<keyword evidence="9 10" id="KW-1208">Phospholipid metabolism</keyword>
<dbReference type="AlphaFoldDB" id="A0AB73SXF2"/>
<comment type="subcellular location">
    <subcellularLocation>
        <location evidence="10">Cell membrane</location>
        <topology evidence="10">Multi-pass membrane protein</topology>
    </subcellularLocation>
</comment>
<feature type="transmembrane region" description="Helical" evidence="10">
    <location>
        <begin position="124"/>
        <end position="144"/>
    </location>
</feature>
<evidence type="ECO:0000256" key="3">
    <source>
        <dbReference type="ARBA" id="ARBA00022679"/>
    </source>
</evidence>
<dbReference type="GO" id="GO:0043772">
    <property type="term" value="F:acyl-phosphate glycerol-3-phosphate acyltransferase activity"/>
    <property type="evidence" value="ECO:0007669"/>
    <property type="project" value="UniProtKB-UniRule"/>
</dbReference>
<feature type="transmembrane region" description="Helical" evidence="10">
    <location>
        <begin position="149"/>
        <end position="168"/>
    </location>
</feature>
<evidence type="ECO:0000256" key="5">
    <source>
        <dbReference type="ARBA" id="ARBA00022989"/>
    </source>
</evidence>
<keyword evidence="7 10" id="KW-0472">Membrane</keyword>
<dbReference type="Pfam" id="PF02660">
    <property type="entry name" value="G3P_acyltransf"/>
    <property type="match status" value="1"/>
</dbReference>
<feature type="transmembrane region" description="Helical" evidence="10">
    <location>
        <begin position="52"/>
        <end position="75"/>
    </location>
</feature>
<dbReference type="EC" id="2.3.1.275" evidence="10"/>
<dbReference type="HAMAP" id="MF_01043">
    <property type="entry name" value="PlsY"/>
    <property type="match status" value="1"/>
</dbReference>
<organism evidence="11 12">
    <name type="scientific">Murimonas intestini</name>
    <dbReference type="NCBI Taxonomy" id="1337051"/>
    <lineage>
        <taxon>Bacteria</taxon>
        <taxon>Bacillati</taxon>
        <taxon>Bacillota</taxon>
        <taxon>Clostridia</taxon>
        <taxon>Lachnospirales</taxon>
        <taxon>Lachnospiraceae</taxon>
        <taxon>Murimonas</taxon>
    </lineage>
</organism>
<keyword evidence="5 10" id="KW-1133">Transmembrane helix</keyword>
<evidence type="ECO:0000256" key="8">
    <source>
        <dbReference type="ARBA" id="ARBA00023209"/>
    </source>
</evidence>
<dbReference type="NCBIfam" id="TIGR00023">
    <property type="entry name" value="glycerol-3-phosphate 1-O-acyltransferase PlsY"/>
    <property type="match status" value="1"/>
</dbReference>
<feature type="transmembrane region" description="Helical" evidence="10">
    <location>
        <begin position="5"/>
        <end position="23"/>
    </location>
</feature>
<evidence type="ECO:0000313" key="12">
    <source>
        <dbReference type="Proteomes" id="UP000245412"/>
    </source>
</evidence>
<keyword evidence="3 10" id="KW-0808">Transferase</keyword>
<reference evidence="11 12" key="1">
    <citation type="submission" date="2018-05" db="EMBL/GenBank/DDBJ databases">
        <authorList>
            <person name="Goeker M."/>
            <person name="Huntemann M."/>
            <person name="Clum A."/>
            <person name="Pillay M."/>
            <person name="Palaniappan K."/>
            <person name="Varghese N."/>
            <person name="Mikhailova N."/>
            <person name="Stamatis D."/>
            <person name="Reddy T."/>
            <person name="Daum C."/>
            <person name="Shapiro N."/>
            <person name="Ivanova N."/>
            <person name="Kyrpides N."/>
            <person name="Woyke T."/>
        </authorList>
    </citation>
    <scope>NUCLEOTIDE SEQUENCE [LARGE SCALE GENOMIC DNA]</scope>
    <source>
        <strain evidence="11 12">DSM 26524</strain>
    </source>
</reference>
<name>A0AB73SXF2_9FIRM</name>
<comment type="caution">
    <text evidence="11">The sequence shown here is derived from an EMBL/GenBank/DDBJ whole genome shotgun (WGS) entry which is preliminary data.</text>
</comment>
<comment type="subunit">
    <text evidence="10">Probably interacts with PlsX.</text>
</comment>
<evidence type="ECO:0000313" key="11">
    <source>
        <dbReference type="EMBL" id="PWJ72008.1"/>
    </source>
</evidence>
<sequence>MAIRLLCIVIGYVFGLFQTSYIYGRLHGIDIRQHGSGNAGTTNMMRTLGRKAGLITFAGDCLKCIIAVNLVRLLFGSSHPDIAPLLAFYAAAGTILGHNFPFYLNFKGGKGIAATAGLVLSFNWIMAVLGIITFFTTFFVTHFVSLGSLLVYAGIMIELVVLGQLGVFGLSQPHLYELYAIGAFLAVMAFWKHRQNIRRLLDGTESKTYLSKKEGELK</sequence>
<accession>A0AB73SXF2</accession>
<evidence type="ECO:0000256" key="1">
    <source>
        <dbReference type="ARBA" id="ARBA00022475"/>
    </source>
</evidence>
<gene>
    <name evidence="10" type="primary">plsY</name>
    <name evidence="11" type="ORF">C7383_1253</name>
</gene>
<comment type="similarity">
    <text evidence="10">Belongs to the PlsY family.</text>
</comment>
<dbReference type="EMBL" id="QGGY01000025">
    <property type="protein sequence ID" value="PWJ72008.1"/>
    <property type="molecule type" value="Genomic_DNA"/>
</dbReference>
<keyword evidence="6 10" id="KW-0443">Lipid metabolism</keyword>
<comment type="catalytic activity">
    <reaction evidence="10">
        <text>an acyl phosphate + sn-glycerol 3-phosphate = a 1-acyl-sn-glycero-3-phosphate + phosphate</text>
        <dbReference type="Rhea" id="RHEA:34075"/>
        <dbReference type="ChEBI" id="CHEBI:43474"/>
        <dbReference type="ChEBI" id="CHEBI:57597"/>
        <dbReference type="ChEBI" id="CHEBI:57970"/>
        <dbReference type="ChEBI" id="CHEBI:59918"/>
        <dbReference type="EC" id="2.3.1.275"/>
    </reaction>
</comment>
<evidence type="ECO:0000256" key="2">
    <source>
        <dbReference type="ARBA" id="ARBA00022516"/>
    </source>
</evidence>
<dbReference type="GO" id="GO:0008654">
    <property type="term" value="P:phospholipid biosynthetic process"/>
    <property type="evidence" value="ECO:0007669"/>
    <property type="project" value="UniProtKB-UniRule"/>
</dbReference>
<evidence type="ECO:0000256" key="10">
    <source>
        <dbReference type="HAMAP-Rule" id="MF_01043"/>
    </source>
</evidence>
<keyword evidence="11" id="KW-0012">Acyltransferase</keyword>
<comment type="function">
    <text evidence="10">Catalyzes the transfer of an acyl group from acyl-phosphate (acyl-PO(4)) to glycerol-3-phosphate (G3P) to form lysophosphatidic acid (LPA). This enzyme utilizes acyl-phosphate as fatty acyl donor, but not acyl-CoA or acyl-ACP.</text>
</comment>
<protein>
    <recommendedName>
        <fullName evidence="10">Glycerol-3-phosphate acyltransferase</fullName>
    </recommendedName>
    <alternativeName>
        <fullName evidence="10">Acyl-PO4 G3P acyltransferase</fullName>
    </alternativeName>
    <alternativeName>
        <fullName evidence="10">Acyl-phosphate--glycerol-3-phosphate acyltransferase</fullName>
    </alternativeName>
    <alternativeName>
        <fullName evidence="10">G3P acyltransferase</fullName>
        <shortName evidence="10">GPAT</shortName>
        <ecNumber evidence="10">2.3.1.275</ecNumber>
    </alternativeName>
    <alternativeName>
        <fullName evidence="10">Lysophosphatidic acid synthase</fullName>
        <shortName evidence="10">LPA synthase</shortName>
    </alternativeName>
</protein>
<dbReference type="InterPro" id="IPR003811">
    <property type="entry name" value="G3P_acylTferase_PlsY"/>
</dbReference>
<keyword evidence="4 10" id="KW-0812">Transmembrane</keyword>
<proteinExistence type="inferred from homology"/>
<evidence type="ECO:0000256" key="9">
    <source>
        <dbReference type="ARBA" id="ARBA00023264"/>
    </source>
</evidence>
<evidence type="ECO:0000256" key="7">
    <source>
        <dbReference type="ARBA" id="ARBA00023136"/>
    </source>
</evidence>
<dbReference type="Proteomes" id="UP000245412">
    <property type="component" value="Unassembled WGS sequence"/>
</dbReference>
<dbReference type="GO" id="GO:0005886">
    <property type="term" value="C:plasma membrane"/>
    <property type="evidence" value="ECO:0007669"/>
    <property type="project" value="UniProtKB-SubCell"/>
</dbReference>
<keyword evidence="12" id="KW-1185">Reference proteome</keyword>
<dbReference type="PANTHER" id="PTHR30309">
    <property type="entry name" value="INNER MEMBRANE PROTEIN YGIH"/>
    <property type="match status" value="1"/>
</dbReference>
<keyword evidence="8 10" id="KW-0594">Phospholipid biosynthesis</keyword>
<keyword evidence="1 10" id="KW-1003">Cell membrane</keyword>
<comment type="pathway">
    <text evidence="10">Lipid metabolism; phospholipid metabolism.</text>
</comment>
<feature type="transmembrane region" description="Helical" evidence="10">
    <location>
        <begin position="174"/>
        <end position="191"/>
    </location>
</feature>
<dbReference type="SMART" id="SM01207">
    <property type="entry name" value="G3P_acyltransf"/>
    <property type="match status" value="1"/>
</dbReference>
<dbReference type="PANTHER" id="PTHR30309:SF0">
    <property type="entry name" value="GLYCEROL-3-PHOSPHATE ACYLTRANSFERASE-RELATED"/>
    <property type="match status" value="1"/>
</dbReference>
<feature type="transmembrane region" description="Helical" evidence="10">
    <location>
        <begin position="82"/>
        <end position="104"/>
    </location>
</feature>
<dbReference type="RefSeq" id="WP_109748813.1">
    <property type="nucleotide sequence ID" value="NZ_CABJAT010000001.1"/>
</dbReference>
<evidence type="ECO:0000256" key="6">
    <source>
        <dbReference type="ARBA" id="ARBA00023098"/>
    </source>
</evidence>
<evidence type="ECO:0000256" key="4">
    <source>
        <dbReference type="ARBA" id="ARBA00022692"/>
    </source>
</evidence>